<keyword evidence="3" id="KW-1185">Reference proteome</keyword>
<evidence type="ECO:0000313" key="2">
    <source>
        <dbReference type="EMBL" id="KAK4040878.1"/>
    </source>
</evidence>
<reference evidence="3" key="1">
    <citation type="journal article" date="2023" name="Mol. Phylogenet. Evol.">
        <title>Genome-scale phylogeny and comparative genomics of the fungal order Sordariales.</title>
        <authorList>
            <person name="Hensen N."/>
            <person name="Bonometti L."/>
            <person name="Westerberg I."/>
            <person name="Brannstrom I.O."/>
            <person name="Guillou S."/>
            <person name="Cros-Aarteil S."/>
            <person name="Calhoun S."/>
            <person name="Haridas S."/>
            <person name="Kuo A."/>
            <person name="Mondo S."/>
            <person name="Pangilinan J."/>
            <person name="Riley R."/>
            <person name="LaButti K."/>
            <person name="Andreopoulos B."/>
            <person name="Lipzen A."/>
            <person name="Chen C."/>
            <person name="Yan M."/>
            <person name="Daum C."/>
            <person name="Ng V."/>
            <person name="Clum A."/>
            <person name="Steindorff A."/>
            <person name="Ohm R.A."/>
            <person name="Martin F."/>
            <person name="Silar P."/>
            <person name="Natvig D.O."/>
            <person name="Lalanne C."/>
            <person name="Gautier V."/>
            <person name="Ament-Velasquez S.L."/>
            <person name="Kruys A."/>
            <person name="Hutchinson M.I."/>
            <person name="Powell A.J."/>
            <person name="Barry K."/>
            <person name="Miller A.N."/>
            <person name="Grigoriev I.V."/>
            <person name="Debuchy R."/>
            <person name="Gladieux P."/>
            <person name="Hiltunen Thoren M."/>
            <person name="Johannesson H."/>
        </authorList>
    </citation>
    <scope>NUCLEOTIDE SEQUENCE [LARGE SCALE GENOMIC DNA]</scope>
    <source>
        <strain evidence="3">CBS 284.82</strain>
    </source>
</reference>
<accession>A0AAN6PH47</accession>
<comment type="caution">
    <text evidence="2">The sequence shown here is derived from an EMBL/GenBank/DDBJ whole genome shotgun (WGS) entry which is preliminary data.</text>
</comment>
<evidence type="ECO:0000256" key="1">
    <source>
        <dbReference type="SAM" id="MobiDB-lite"/>
    </source>
</evidence>
<evidence type="ECO:0000313" key="3">
    <source>
        <dbReference type="Proteomes" id="UP001303115"/>
    </source>
</evidence>
<protein>
    <submittedName>
        <fullName evidence="2">Uncharacterized protein</fullName>
    </submittedName>
</protein>
<feature type="compositionally biased region" description="Basic and acidic residues" evidence="1">
    <location>
        <begin position="68"/>
        <end position="91"/>
    </location>
</feature>
<dbReference type="AlphaFoldDB" id="A0AAN6PH47"/>
<organism evidence="2 3">
    <name type="scientific">Parachaetomium inaequale</name>
    <dbReference type="NCBI Taxonomy" id="2588326"/>
    <lineage>
        <taxon>Eukaryota</taxon>
        <taxon>Fungi</taxon>
        <taxon>Dikarya</taxon>
        <taxon>Ascomycota</taxon>
        <taxon>Pezizomycotina</taxon>
        <taxon>Sordariomycetes</taxon>
        <taxon>Sordariomycetidae</taxon>
        <taxon>Sordariales</taxon>
        <taxon>Chaetomiaceae</taxon>
        <taxon>Parachaetomium</taxon>
    </lineage>
</organism>
<dbReference type="EMBL" id="MU854368">
    <property type="protein sequence ID" value="KAK4040878.1"/>
    <property type="molecule type" value="Genomic_DNA"/>
</dbReference>
<dbReference type="Proteomes" id="UP001303115">
    <property type="component" value="Unassembled WGS sequence"/>
</dbReference>
<feature type="region of interest" description="Disordered" evidence="1">
    <location>
        <begin position="62"/>
        <end position="106"/>
    </location>
</feature>
<name>A0AAN6PH47_9PEZI</name>
<proteinExistence type="predicted"/>
<sequence length="106" mass="11511">MGQDVSKAAADVGDKMKDALLRAGTRLAERLVKKDSDGGGKKTRRGERCCGFRRDNCTCAQNPAAAAKKADGRKEKEGGKREASDGKKPQTPEETLDFLRRFGGPW</sequence>
<gene>
    <name evidence="2" type="ORF">C8A01DRAFT_35149</name>
</gene>